<dbReference type="EMBL" id="JAMTCO010000008">
    <property type="protein sequence ID" value="MCP2270832.1"/>
    <property type="molecule type" value="Genomic_DNA"/>
</dbReference>
<keyword evidence="2" id="KW-0472">Membrane</keyword>
<proteinExistence type="predicted"/>
<feature type="transmembrane region" description="Helical" evidence="2">
    <location>
        <begin position="167"/>
        <end position="188"/>
    </location>
</feature>
<reference evidence="3 4" key="1">
    <citation type="submission" date="2022-06" db="EMBL/GenBank/DDBJ databases">
        <title>Genomic Encyclopedia of Archaeal and Bacterial Type Strains, Phase II (KMG-II): from individual species to whole genera.</title>
        <authorList>
            <person name="Goeker M."/>
        </authorList>
    </citation>
    <scope>NUCLEOTIDE SEQUENCE [LARGE SCALE GENOMIC DNA]</scope>
    <source>
        <strain evidence="3 4">DSM 44255</strain>
    </source>
</reference>
<feature type="region of interest" description="Disordered" evidence="1">
    <location>
        <begin position="1"/>
        <end position="48"/>
    </location>
</feature>
<sequence>MAFDEPNSPYLDPQHGMMQGDGSRWPGTTPSEPPIEVDPYGPPGLAPPTPLNQLGNPLGEQRLVRRVAPGGGSPLLAGVIVGLFGFAVAGGVLWFKQGQALAETRAVLGIVIPDVWFSPGNADGVWRLRVFVVAFTLIAFLVLTLLRYRLATARARSEDEPGRPVAILCLTVVRTLLIAEAVALFFLAGRLNDPTESGWPLFGASVGMPVSDWTWFANTMLPWIVLALIVIGTTINSATRAIRRAETIAASRL</sequence>
<keyword evidence="4" id="KW-1185">Reference proteome</keyword>
<feature type="transmembrane region" description="Helical" evidence="2">
    <location>
        <begin position="75"/>
        <end position="95"/>
    </location>
</feature>
<evidence type="ECO:0008006" key="5">
    <source>
        <dbReference type="Google" id="ProtNLM"/>
    </source>
</evidence>
<protein>
    <recommendedName>
        <fullName evidence="5">DUF2975 family protein</fullName>
    </recommendedName>
</protein>
<evidence type="ECO:0000313" key="3">
    <source>
        <dbReference type="EMBL" id="MCP2270832.1"/>
    </source>
</evidence>
<keyword evidence="2" id="KW-0812">Transmembrane</keyword>
<comment type="caution">
    <text evidence="3">The sequence shown here is derived from an EMBL/GenBank/DDBJ whole genome shotgun (WGS) entry which is preliminary data.</text>
</comment>
<organism evidence="3 4">
    <name type="scientific">Actinokineospora diospyrosa</name>
    <dbReference type="NCBI Taxonomy" id="103728"/>
    <lineage>
        <taxon>Bacteria</taxon>
        <taxon>Bacillati</taxon>
        <taxon>Actinomycetota</taxon>
        <taxon>Actinomycetes</taxon>
        <taxon>Pseudonocardiales</taxon>
        <taxon>Pseudonocardiaceae</taxon>
        <taxon>Actinokineospora</taxon>
    </lineage>
</organism>
<feature type="transmembrane region" description="Helical" evidence="2">
    <location>
        <begin position="126"/>
        <end position="146"/>
    </location>
</feature>
<evidence type="ECO:0000313" key="4">
    <source>
        <dbReference type="Proteomes" id="UP001205185"/>
    </source>
</evidence>
<dbReference type="Proteomes" id="UP001205185">
    <property type="component" value="Unassembled WGS sequence"/>
</dbReference>
<gene>
    <name evidence="3" type="ORF">LV75_003344</name>
</gene>
<dbReference type="RefSeq" id="WP_253887802.1">
    <property type="nucleotide sequence ID" value="NZ_BAAAVB010000013.1"/>
</dbReference>
<name>A0ABT1IDW7_9PSEU</name>
<feature type="transmembrane region" description="Helical" evidence="2">
    <location>
        <begin position="215"/>
        <end position="235"/>
    </location>
</feature>
<accession>A0ABT1IDW7</accession>
<evidence type="ECO:0000256" key="2">
    <source>
        <dbReference type="SAM" id="Phobius"/>
    </source>
</evidence>
<evidence type="ECO:0000256" key="1">
    <source>
        <dbReference type="SAM" id="MobiDB-lite"/>
    </source>
</evidence>
<keyword evidence="2" id="KW-1133">Transmembrane helix</keyword>